<reference evidence="2 3" key="1">
    <citation type="submission" date="2017-06" db="EMBL/GenBank/DDBJ databases">
        <authorList>
            <person name="Kim H.J."/>
            <person name="Triplett B.A."/>
        </authorList>
    </citation>
    <scope>NUCLEOTIDE SEQUENCE [LARGE SCALE GENOMIC DNA]</scope>
    <source>
        <strain evidence="2 3">DSM 43151</strain>
    </source>
</reference>
<accession>A0A239CTY3</accession>
<dbReference type="SMART" id="SM00382">
    <property type="entry name" value="AAA"/>
    <property type="match status" value="1"/>
</dbReference>
<gene>
    <name evidence="2" type="ORF">SAMN06264365_11292</name>
</gene>
<feature type="domain" description="AAA+ ATPase" evidence="1">
    <location>
        <begin position="351"/>
        <end position="493"/>
    </location>
</feature>
<keyword evidence="3" id="KW-1185">Reference proteome</keyword>
<dbReference type="InterPro" id="IPR003593">
    <property type="entry name" value="AAA+_ATPase"/>
</dbReference>
<organism evidence="2 3">
    <name type="scientific">Actinoplanes regularis</name>
    <dbReference type="NCBI Taxonomy" id="52697"/>
    <lineage>
        <taxon>Bacteria</taxon>
        <taxon>Bacillati</taxon>
        <taxon>Actinomycetota</taxon>
        <taxon>Actinomycetes</taxon>
        <taxon>Micromonosporales</taxon>
        <taxon>Micromonosporaceae</taxon>
        <taxon>Actinoplanes</taxon>
    </lineage>
</organism>
<dbReference type="RefSeq" id="WP_089296184.1">
    <property type="nucleotide sequence ID" value="NZ_BOMU01000065.1"/>
</dbReference>
<sequence length="870" mass="95181">MAIASPLRYSGALTLLGARTPGLDAVERAAGAGILLGAVVYPPALGWIDGKQEAGRLLRDLLGPALERLRGTYGRGRHELITAAHTTIVLAGLFDALREVVGPAYESLRVSDQEKLQLAQEPGKIVTQANWIDRLAGADIPLPSPTLGFEENLSSRLAPRMADLTAAAVAFFEGLSAWNRLGVDSAGIIAECTTRWRVHYRDAYLRLGADVPEFFVWASLGEHAATREELRRANARLLELLDHTAPAMGRMHDLLAAGGSAERPGRASVRSKLARAAAAVLDQPLLRSSVLPAGLTFPTVAEGFVTPRFRSAVASATAGVALSQEEWWAERPVHEQLDQFLAGYLAHPDAARRPLVVLGHPGAGKSLLTEILAARLPVEKYTVTPVQLRRVNADDRLLSQVETALRDLLKEQVSWGRVADESAELTRVVLLDGLDELIQATGTTQSAYLTEAARFQEEEWALGRPVAVVVTSRTIVVDRARVPDGSLVLKLEDFTDAQIQAWITAWNRANAGTPGFRRLSARNVLRHGDLARQPLLLTLLAIYHADPSAARLAGGAMSPATLYRTLLDAFIQRQVADKPDRPPEPELLPRMLGELRRRLSIAAFGMFNRQRQHISEADLERDLDVFLGRRADPAGGFETPVGRAHQTVAGFFFVHVSRMNEHTENAQRTYEFLHATFGEFLIAERTLMMLDGHARKLAEYRDDPSSHEPPDDSLLRALLSYQPLTSRRAIVEFAAELVDQLPGQRRRELLETANALLGTARSRAYGRYRQYEPAPPDVVAVCAAYTANLVLLAVLLAGEGVTPARMAPPGTEVSTWWLSLTRLWQAGLTDEAWTGITNTLVLRRGHTAYSVLDLARGTEAVTTLTVLLPD</sequence>
<dbReference type="InterPro" id="IPR054567">
    <property type="entry name" value="NNH7"/>
</dbReference>
<evidence type="ECO:0000313" key="3">
    <source>
        <dbReference type="Proteomes" id="UP000198415"/>
    </source>
</evidence>
<dbReference type="InterPro" id="IPR027417">
    <property type="entry name" value="P-loop_NTPase"/>
</dbReference>
<dbReference type="Pfam" id="PF22738">
    <property type="entry name" value="NNH7"/>
    <property type="match status" value="1"/>
</dbReference>
<dbReference type="AlphaFoldDB" id="A0A239CTY3"/>
<dbReference type="SUPFAM" id="SSF52540">
    <property type="entry name" value="P-loop containing nucleoside triphosphate hydrolases"/>
    <property type="match status" value="1"/>
</dbReference>
<dbReference type="Gene3D" id="3.40.50.300">
    <property type="entry name" value="P-loop containing nucleotide triphosphate hydrolases"/>
    <property type="match status" value="1"/>
</dbReference>
<dbReference type="Proteomes" id="UP000198415">
    <property type="component" value="Unassembled WGS sequence"/>
</dbReference>
<name>A0A239CTY3_9ACTN</name>
<evidence type="ECO:0000313" key="2">
    <source>
        <dbReference type="EMBL" id="SNS23675.1"/>
    </source>
</evidence>
<proteinExistence type="predicted"/>
<dbReference type="OrthoDB" id="419933at2"/>
<evidence type="ECO:0000259" key="1">
    <source>
        <dbReference type="SMART" id="SM00382"/>
    </source>
</evidence>
<dbReference type="EMBL" id="FZNR01000012">
    <property type="protein sequence ID" value="SNS23675.1"/>
    <property type="molecule type" value="Genomic_DNA"/>
</dbReference>
<protein>
    <recommendedName>
        <fullName evidence="1">AAA+ ATPase domain-containing protein</fullName>
    </recommendedName>
</protein>